<dbReference type="AlphaFoldDB" id="A0A150IP48"/>
<sequence>MYNAMANWVIEDNLDKVAKQDNEDKILLNSIFFIISVKVECDSFLKPLSANFSFIYEMLLWVKEGRIGGLASYGRSVLLSAILFYKKVLQMGVK</sequence>
<accession>A0A150IP48</accession>
<comment type="caution">
    <text evidence="1">The sequence shown here is derived from an EMBL/GenBank/DDBJ whole genome shotgun (WGS) entry which is preliminary data.</text>
</comment>
<evidence type="ECO:0000313" key="1">
    <source>
        <dbReference type="EMBL" id="KYC46632.1"/>
    </source>
</evidence>
<protein>
    <submittedName>
        <fullName evidence="1">Uncharacterized protein</fullName>
    </submittedName>
</protein>
<dbReference type="Proteomes" id="UP000075398">
    <property type="component" value="Unassembled WGS sequence"/>
</dbReference>
<proteinExistence type="predicted"/>
<reference evidence="1 2" key="1">
    <citation type="journal article" date="2016" name="ISME J.">
        <title>Chasing the elusive Euryarchaeota class WSA2: genomes reveal a uniquely fastidious methyl-reducing methanogen.</title>
        <authorList>
            <person name="Nobu M.K."/>
            <person name="Narihiro T."/>
            <person name="Kuroda K."/>
            <person name="Mei R."/>
            <person name="Liu W.T."/>
        </authorList>
    </citation>
    <scope>NUCLEOTIDE SEQUENCE [LARGE SCALE GENOMIC DNA]</scope>
    <source>
        <strain evidence="1">U1lsi0528_Bin055</strain>
    </source>
</reference>
<evidence type="ECO:0000313" key="2">
    <source>
        <dbReference type="Proteomes" id="UP000075398"/>
    </source>
</evidence>
<gene>
    <name evidence="1" type="ORF">AMQ22_02092</name>
</gene>
<organism evidence="1 2">
    <name type="scientific">Candidatus Methanofastidiosum methylothiophilum</name>
    <dbReference type="NCBI Taxonomy" id="1705564"/>
    <lineage>
        <taxon>Archaea</taxon>
        <taxon>Methanobacteriati</taxon>
        <taxon>Methanobacteriota</taxon>
        <taxon>Stenosarchaea group</taxon>
        <taxon>Candidatus Methanofastidiosia</taxon>
        <taxon>Candidatus Methanofastidiosales</taxon>
        <taxon>Candidatus Methanofastidiosaceae</taxon>
        <taxon>Candidatus Methanofastidiosum</taxon>
    </lineage>
</organism>
<dbReference type="EMBL" id="LNGC01000183">
    <property type="protein sequence ID" value="KYC46632.1"/>
    <property type="molecule type" value="Genomic_DNA"/>
</dbReference>
<name>A0A150IP48_9EURY</name>